<accession>A0AAT9FHP5</accession>
<dbReference type="AlphaFoldDB" id="A0AAT9FHP5"/>
<proteinExistence type="predicted"/>
<sequence>MGQQLFQAGEMTLTGLLMGMRFSYPPSPERIEHDAKFGVEATYYVGLITEERKVEWTVYLHLPEGMHWKKGDEMGLGSTHHEKTQSFEDFLSEPFRELPEELNFVRKYVQKQVGDSPAASELPPLRYDGFPRGGDEIRYKIETQNDGIHVTYYVTPCPYEGCVRWSFFPHLPEGVCAKKGDESGLGGMHSDGEQSIAEFKKSPKYHLPDEVHAMVMDKMNGWPS</sequence>
<dbReference type="EMBL" id="AP026866">
    <property type="protein sequence ID" value="BDS05473.1"/>
    <property type="molecule type" value="Genomic_DNA"/>
</dbReference>
<name>A0AAT9FHP5_9BACT</name>
<protein>
    <submittedName>
        <fullName evidence="1">Uncharacterized protein</fullName>
    </submittedName>
</protein>
<organism evidence="1">
    <name type="scientific">Oceaniferula spumae</name>
    <dbReference type="NCBI Taxonomy" id="2979115"/>
    <lineage>
        <taxon>Bacteria</taxon>
        <taxon>Pseudomonadati</taxon>
        <taxon>Verrucomicrobiota</taxon>
        <taxon>Verrucomicrobiia</taxon>
        <taxon>Verrucomicrobiales</taxon>
        <taxon>Verrucomicrobiaceae</taxon>
        <taxon>Oceaniferula</taxon>
    </lineage>
</organism>
<evidence type="ECO:0000313" key="1">
    <source>
        <dbReference type="EMBL" id="BDS05473.1"/>
    </source>
</evidence>
<reference evidence="1" key="1">
    <citation type="submission" date="2024-07" db="EMBL/GenBank/DDBJ databases">
        <title>Complete genome sequence of Verrucomicrobiaceae bacterium NT6N.</title>
        <authorList>
            <person name="Huang C."/>
            <person name="Takami H."/>
            <person name="Hamasaki K."/>
        </authorList>
    </citation>
    <scope>NUCLEOTIDE SEQUENCE</scope>
    <source>
        <strain evidence="1">NT6N</strain>
    </source>
</reference>
<gene>
    <name evidence="1" type="ORF">NT6N_05130</name>
</gene>
<dbReference type="KEGG" id="osu:NT6N_05130"/>